<evidence type="ECO:0000256" key="1">
    <source>
        <dbReference type="ARBA" id="ARBA00022741"/>
    </source>
</evidence>
<sequence>MNMERISYKFTATLSLFPSELGGRRKPVFDDYRPSFSFNSSNHVSGEISFDRPKGVQPGETLNASVKLLPSRTIRKI</sequence>
<keyword evidence="4" id="KW-1185">Reference proteome</keyword>
<dbReference type="Proteomes" id="UP000320300">
    <property type="component" value="Unassembled WGS sequence"/>
</dbReference>
<evidence type="ECO:0000313" key="4">
    <source>
        <dbReference type="Proteomes" id="UP000320300"/>
    </source>
</evidence>
<reference evidence="3 4" key="1">
    <citation type="submission" date="2017-05" db="EMBL/GenBank/DDBJ databases">
        <authorList>
            <person name="Varghese N."/>
            <person name="Submissions S."/>
        </authorList>
    </citation>
    <scope>NUCLEOTIDE SEQUENCE [LARGE SCALE GENOMIC DNA]</scope>
    <source>
        <strain evidence="3 4">DSM 19036</strain>
    </source>
</reference>
<dbReference type="GO" id="GO:0005525">
    <property type="term" value="F:GTP binding"/>
    <property type="evidence" value="ECO:0007669"/>
    <property type="project" value="UniProtKB-KW"/>
</dbReference>
<dbReference type="EMBL" id="FXTN01000001">
    <property type="protein sequence ID" value="SMO32690.1"/>
    <property type="molecule type" value="Genomic_DNA"/>
</dbReference>
<dbReference type="AlphaFoldDB" id="A0A521ADC1"/>
<accession>A0A521ADC1</accession>
<keyword evidence="1" id="KW-0547">Nucleotide-binding</keyword>
<name>A0A521ADC1_9SPHI</name>
<proteinExistence type="predicted"/>
<protein>
    <submittedName>
        <fullName evidence="3">Uncharacterized protein</fullName>
    </submittedName>
</protein>
<keyword evidence="2" id="KW-0342">GTP-binding</keyword>
<evidence type="ECO:0000313" key="3">
    <source>
        <dbReference type="EMBL" id="SMO32690.1"/>
    </source>
</evidence>
<evidence type="ECO:0000256" key="2">
    <source>
        <dbReference type="ARBA" id="ARBA00023134"/>
    </source>
</evidence>
<dbReference type="Gene3D" id="2.40.30.10">
    <property type="entry name" value="Translation factors"/>
    <property type="match status" value="1"/>
</dbReference>
<dbReference type="InterPro" id="IPR009001">
    <property type="entry name" value="Transl_elong_EF1A/Init_IF2_C"/>
</dbReference>
<organism evidence="3 4">
    <name type="scientific">Pedobacter westerhofensis</name>
    <dbReference type="NCBI Taxonomy" id="425512"/>
    <lineage>
        <taxon>Bacteria</taxon>
        <taxon>Pseudomonadati</taxon>
        <taxon>Bacteroidota</taxon>
        <taxon>Sphingobacteriia</taxon>
        <taxon>Sphingobacteriales</taxon>
        <taxon>Sphingobacteriaceae</taxon>
        <taxon>Pedobacter</taxon>
    </lineage>
</organism>
<gene>
    <name evidence="3" type="ORF">SAMN06265348_10170</name>
</gene>
<dbReference type="SUPFAM" id="SSF50465">
    <property type="entry name" value="EF-Tu/eEF-1alpha/eIF2-gamma C-terminal domain"/>
    <property type="match status" value="1"/>
</dbReference>